<dbReference type="AlphaFoldDB" id="A0A382HLD7"/>
<gene>
    <name evidence="3" type="ORF">METZ01_LOCUS240972</name>
</gene>
<dbReference type="InterPro" id="IPR012334">
    <property type="entry name" value="Pectin_lyas_fold"/>
</dbReference>
<dbReference type="EMBL" id="UINC01061974">
    <property type="protein sequence ID" value="SVB88118.1"/>
    <property type="molecule type" value="Genomic_DNA"/>
</dbReference>
<dbReference type="SUPFAM" id="SSF51126">
    <property type="entry name" value="Pectin lyase-like"/>
    <property type="match status" value="1"/>
</dbReference>
<dbReference type="PANTHER" id="PTHR11319">
    <property type="entry name" value="G PROTEIN-COUPLED RECEPTOR-RELATED"/>
    <property type="match status" value="1"/>
</dbReference>
<dbReference type="InterPro" id="IPR006626">
    <property type="entry name" value="PbH1"/>
</dbReference>
<evidence type="ECO:0000259" key="2">
    <source>
        <dbReference type="Pfam" id="PF13229"/>
    </source>
</evidence>
<organism evidence="3">
    <name type="scientific">marine metagenome</name>
    <dbReference type="NCBI Taxonomy" id="408172"/>
    <lineage>
        <taxon>unclassified sequences</taxon>
        <taxon>metagenomes</taxon>
        <taxon>ecological metagenomes</taxon>
    </lineage>
</organism>
<feature type="non-terminal residue" evidence="3">
    <location>
        <position position="1"/>
    </location>
</feature>
<sequence length="465" mass="48268">TTDLAGNARPSPAGTMPDMGAYENSNGVASYSGDNYYVSASSNYGNGSSTYPFPAIQQGIDASSSGDTVSVAAGTYHESIDFNGKNIAVIGESNETTIIDGDSTAIHVVSIHNGETENALLKNFTIQNGYAYGQGGWPNDIGGGIAVWNGSTPTLSYLIVKNNYASEGGGIACWDGGLNTYTLSITDNSSAGSGGGMIIHNSTANLSYTNPNGNNGGDGAGLNINQSDVKMVNSYIGNNQSSGKGGGIYVNDSDVDFTTLHVYNNSAEAAAGIMCDIQSNMILAYSEIINNSANCNGGGFYINNTSTATITNSTINNNSAGCNGGGVRSDDGSKLALANVTMSGNSANGYGDGIFTSRWNHVKLFNTIIWGAADQDIYLDVEINARDTITISYSDIKSGQNSITTNDLGVVYWLTGNITTDPLFADAASNDYTLQSNSPAIDVGNPNAFYNDDDSTRNDMGYTGG</sequence>
<evidence type="ECO:0000256" key="1">
    <source>
        <dbReference type="SAM" id="MobiDB-lite"/>
    </source>
</evidence>
<evidence type="ECO:0000313" key="3">
    <source>
        <dbReference type="EMBL" id="SVB88118.1"/>
    </source>
</evidence>
<feature type="region of interest" description="Disordered" evidence="1">
    <location>
        <begin position="444"/>
        <end position="465"/>
    </location>
</feature>
<proteinExistence type="predicted"/>
<dbReference type="InterPro" id="IPR011050">
    <property type="entry name" value="Pectin_lyase_fold/virulence"/>
</dbReference>
<dbReference type="SMART" id="SM00710">
    <property type="entry name" value="PbH1"/>
    <property type="match status" value="7"/>
</dbReference>
<reference evidence="3" key="1">
    <citation type="submission" date="2018-05" db="EMBL/GenBank/DDBJ databases">
        <authorList>
            <person name="Lanie J.A."/>
            <person name="Ng W.-L."/>
            <person name="Kazmierczak K.M."/>
            <person name="Andrzejewski T.M."/>
            <person name="Davidsen T.M."/>
            <person name="Wayne K.J."/>
            <person name="Tettelin H."/>
            <person name="Glass J.I."/>
            <person name="Rusch D."/>
            <person name="Podicherti R."/>
            <person name="Tsui H.-C.T."/>
            <person name="Winkler M.E."/>
        </authorList>
    </citation>
    <scope>NUCLEOTIDE SEQUENCE</scope>
</reference>
<feature type="region of interest" description="Disordered" evidence="1">
    <location>
        <begin position="1"/>
        <end position="20"/>
    </location>
</feature>
<dbReference type="Pfam" id="PF13229">
    <property type="entry name" value="Beta_helix"/>
    <property type="match status" value="1"/>
</dbReference>
<dbReference type="PANTHER" id="PTHR11319:SF35">
    <property type="entry name" value="OUTER MEMBRANE PROTEIN PMPC-RELATED"/>
    <property type="match status" value="1"/>
</dbReference>
<accession>A0A382HLD7</accession>
<dbReference type="Gene3D" id="2.160.20.10">
    <property type="entry name" value="Single-stranded right-handed beta-helix, Pectin lyase-like"/>
    <property type="match status" value="1"/>
</dbReference>
<dbReference type="InterPro" id="IPR039448">
    <property type="entry name" value="Beta_helix"/>
</dbReference>
<feature type="non-terminal residue" evidence="3">
    <location>
        <position position="465"/>
    </location>
</feature>
<protein>
    <recommendedName>
        <fullName evidence="2">Right handed beta helix domain-containing protein</fullName>
    </recommendedName>
</protein>
<name>A0A382HLD7_9ZZZZ</name>
<feature type="domain" description="Right handed beta helix" evidence="2">
    <location>
        <begin position="219"/>
        <end position="359"/>
    </location>
</feature>